<evidence type="ECO:0000313" key="12">
    <source>
        <dbReference type="Proteomes" id="UP000265816"/>
    </source>
</evidence>
<dbReference type="PANTHER" id="PTHR28259">
    <property type="entry name" value="FLUORIDE EXPORT PROTEIN 1-RELATED"/>
    <property type="match status" value="1"/>
</dbReference>
<keyword evidence="10" id="KW-0813">Transport</keyword>
<evidence type="ECO:0000256" key="3">
    <source>
        <dbReference type="ARBA" id="ARBA00022692"/>
    </source>
</evidence>
<keyword evidence="12" id="KW-1185">Reference proteome</keyword>
<feature type="transmembrane region" description="Helical" evidence="10">
    <location>
        <begin position="57"/>
        <end position="77"/>
    </location>
</feature>
<feature type="binding site" evidence="10">
    <location>
        <position position="68"/>
    </location>
    <ligand>
        <name>Na(+)</name>
        <dbReference type="ChEBI" id="CHEBI:29101"/>
        <note>structural</note>
    </ligand>
</feature>
<reference evidence="11 12" key="1">
    <citation type="submission" date="2018-08" db="EMBL/GenBank/DDBJ databases">
        <title>Bacillus jemisoniae sp. nov., Bacillus chryseoplanitiae sp. nov., Bacillus resnikiae sp. nov., and Bacillus frankliniae sp. nov., isolated from Viking spacecraft and associated surfaces.</title>
        <authorList>
            <person name="Seuylemezian A."/>
            <person name="Vaishampayan P."/>
        </authorList>
    </citation>
    <scope>NUCLEOTIDE SEQUENCE [LARGE SCALE GENOMIC DNA]</scope>
    <source>
        <strain evidence="11 12">JJ-247</strain>
    </source>
</reference>
<dbReference type="EMBL" id="QWVT01000015">
    <property type="protein sequence ID" value="RID85581.1"/>
    <property type="molecule type" value="Genomic_DNA"/>
</dbReference>
<keyword evidence="6 10" id="KW-0407">Ion channel</keyword>
<name>A0A398B7S7_9BACI</name>
<evidence type="ECO:0000256" key="2">
    <source>
        <dbReference type="ARBA" id="ARBA00022475"/>
    </source>
</evidence>
<accession>A0A398B7S7</accession>
<feature type="transmembrane region" description="Helical" evidence="10">
    <location>
        <begin position="20"/>
        <end position="45"/>
    </location>
</feature>
<keyword evidence="5 10" id="KW-0472">Membrane</keyword>
<dbReference type="RefSeq" id="WP_119112434.1">
    <property type="nucleotide sequence ID" value="NZ_CBCSEO010000002.1"/>
</dbReference>
<evidence type="ECO:0000313" key="11">
    <source>
        <dbReference type="EMBL" id="RID85581.1"/>
    </source>
</evidence>
<protein>
    <recommendedName>
        <fullName evidence="10">Fluoride-specific ion channel FluC</fullName>
    </recommendedName>
</protein>
<dbReference type="AlphaFoldDB" id="A0A398B7S7"/>
<dbReference type="OrthoDB" id="9799631at2"/>
<evidence type="ECO:0000256" key="6">
    <source>
        <dbReference type="ARBA" id="ARBA00023303"/>
    </source>
</evidence>
<comment type="function">
    <text evidence="9 10">Fluoride-specific ion channel. Important for reducing fluoride concentration in the cell, thus reducing its toxicity.</text>
</comment>
<dbReference type="GO" id="GO:0062054">
    <property type="term" value="F:fluoride channel activity"/>
    <property type="evidence" value="ECO:0007669"/>
    <property type="project" value="UniProtKB-UniRule"/>
</dbReference>
<dbReference type="GO" id="GO:0140114">
    <property type="term" value="P:cellular detoxification of fluoride"/>
    <property type="evidence" value="ECO:0007669"/>
    <property type="project" value="UniProtKB-UniRule"/>
</dbReference>
<keyword evidence="4 10" id="KW-1133">Transmembrane helix</keyword>
<dbReference type="NCBIfam" id="TIGR00494">
    <property type="entry name" value="crcB"/>
    <property type="match status" value="1"/>
</dbReference>
<comment type="subcellular location">
    <subcellularLocation>
        <location evidence="1 10">Cell membrane</location>
        <topology evidence="1 10">Multi-pass membrane protein</topology>
    </subcellularLocation>
</comment>
<evidence type="ECO:0000256" key="5">
    <source>
        <dbReference type="ARBA" id="ARBA00023136"/>
    </source>
</evidence>
<sequence length="126" mass="13430">MNYIGIGVGGIIGSLLRYGAGLLVAGPFSTLAVNLSGSLILGWFTARVVERKALPEVLTVSIGTGILGSFTTFSTFSLDSLRLLEEWRLMASASYMMISGVGGLTAAYLGYHAGKKKMRQEEEGKY</sequence>
<keyword evidence="2 10" id="KW-1003">Cell membrane</keyword>
<comment type="catalytic activity">
    <reaction evidence="8">
        <text>fluoride(in) = fluoride(out)</text>
        <dbReference type="Rhea" id="RHEA:76159"/>
        <dbReference type="ChEBI" id="CHEBI:17051"/>
    </reaction>
    <physiologicalReaction direction="left-to-right" evidence="8">
        <dbReference type="Rhea" id="RHEA:76160"/>
    </physiologicalReaction>
</comment>
<organism evidence="11 12">
    <name type="scientific">Mesobacillus zeae</name>
    <dbReference type="NCBI Taxonomy" id="1917180"/>
    <lineage>
        <taxon>Bacteria</taxon>
        <taxon>Bacillati</taxon>
        <taxon>Bacillota</taxon>
        <taxon>Bacilli</taxon>
        <taxon>Bacillales</taxon>
        <taxon>Bacillaceae</taxon>
        <taxon>Mesobacillus</taxon>
    </lineage>
</organism>
<comment type="similarity">
    <text evidence="7 10">Belongs to the fluoride channel Fluc/FEX (TC 1.A.43) family.</text>
</comment>
<feature type="binding site" evidence="10">
    <location>
        <position position="71"/>
    </location>
    <ligand>
        <name>Na(+)</name>
        <dbReference type="ChEBI" id="CHEBI:29101"/>
        <note>structural</note>
    </ligand>
</feature>
<evidence type="ECO:0000256" key="7">
    <source>
        <dbReference type="ARBA" id="ARBA00035120"/>
    </source>
</evidence>
<dbReference type="PANTHER" id="PTHR28259:SF1">
    <property type="entry name" value="FLUORIDE EXPORT PROTEIN 1-RELATED"/>
    <property type="match status" value="1"/>
</dbReference>
<keyword evidence="10" id="KW-0915">Sodium</keyword>
<keyword evidence="3 10" id="KW-0812">Transmembrane</keyword>
<keyword evidence="10" id="KW-0479">Metal-binding</keyword>
<evidence type="ECO:0000256" key="10">
    <source>
        <dbReference type="HAMAP-Rule" id="MF_00454"/>
    </source>
</evidence>
<proteinExistence type="inferred from homology"/>
<dbReference type="GO" id="GO:0046872">
    <property type="term" value="F:metal ion binding"/>
    <property type="evidence" value="ECO:0007669"/>
    <property type="project" value="UniProtKB-KW"/>
</dbReference>
<comment type="caution">
    <text evidence="11">The sequence shown here is derived from an EMBL/GenBank/DDBJ whole genome shotgun (WGS) entry which is preliminary data.</text>
</comment>
<evidence type="ECO:0000256" key="1">
    <source>
        <dbReference type="ARBA" id="ARBA00004651"/>
    </source>
</evidence>
<dbReference type="InterPro" id="IPR003691">
    <property type="entry name" value="FluC"/>
</dbReference>
<evidence type="ECO:0000256" key="4">
    <source>
        <dbReference type="ARBA" id="ARBA00022989"/>
    </source>
</evidence>
<evidence type="ECO:0000256" key="9">
    <source>
        <dbReference type="ARBA" id="ARBA00049940"/>
    </source>
</evidence>
<dbReference type="Proteomes" id="UP000265816">
    <property type="component" value="Unassembled WGS sequence"/>
</dbReference>
<dbReference type="Pfam" id="PF02537">
    <property type="entry name" value="CRCB"/>
    <property type="match status" value="1"/>
</dbReference>
<gene>
    <name evidence="10 11" type="primary">crcB</name>
    <name evidence="10" type="synonym">fluC</name>
    <name evidence="11" type="ORF">D1970_08460</name>
</gene>
<dbReference type="GO" id="GO:0005886">
    <property type="term" value="C:plasma membrane"/>
    <property type="evidence" value="ECO:0007669"/>
    <property type="project" value="UniProtKB-SubCell"/>
</dbReference>
<keyword evidence="10" id="KW-0406">Ion transport</keyword>
<feature type="transmembrane region" description="Helical" evidence="10">
    <location>
        <begin position="89"/>
        <end position="111"/>
    </location>
</feature>
<evidence type="ECO:0000256" key="8">
    <source>
        <dbReference type="ARBA" id="ARBA00035585"/>
    </source>
</evidence>
<dbReference type="HAMAP" id="MF_00454">
    <property type="entry name" value="FluC"/>
    <property type="match status" value="1"/>
</dbReference>
<comment type="activity regulation">
    <text evidence="10">Na(+) is not transported, but it plays an essential structural role and its presence is essential for fluoride channel function.</text>
</comment>